<evidence type="ECO:0000256" key="1">
    <source>
        <dbReference type="SAM" id="MobiDB-lite"/>
    </source>
</evidence>
<proteinExistence type="predicted"/>
<evidence type="ECO:0000313" key="3">
    <source>
        <dbReference type="Proteomes" id="UP001162060"/>
    </source>
</evidence>
<name>A0AAV1T870_9STRA</name>
<organism evidence="2 3">
    <name type="scientific">Peronospora matthiolae</name>
    <dbReference type="NCBI Taxonomy" id="2874970"/>
    <lineage>
        <taxon>Eukaryota</taxon>
        <taxon>Sar</taxon>
        <taxon>Stramenopiles</taxon>
        <taxon>Oomycota</taxon>
        <taxon>Peronosporomycetes</taxon>
        <taxon>Peronosporales</taxon>
        <taxon>Peronosporaceae</taxon>
        <taxon>Peronospora</taxon>
    </lineage>
</organism>
<gene>
    <name evidence="2" type="ORF">PM001_LOCUS2489</name>
</gene>
<feature type="region of interest" description="Disordered" evidence="1">
    <location>
        <begin position="1"/>
        <end position="69"/>
    </location>
</feature>
<sequence>MQPDRVDHGSALAAATASALGASNGPSDPEDDRSRDGDDQDTSSMDHDAATARPSDYDRLDQVALELPA</sequence>
<dbReference type="EMBL" id="CAKLBY020000024">
    <property type="protein sequence ID" value="CAK7902327.1"/>
    <property type="molecule type" value="Genomic_DNA"/>
</dbReference>
<accession>A0AAV1T870</accession>
<dbReference type="Proteomes" id="UP001162060">
    <property type="component" value="Unassembled WGS sequence"/>
</dbReference>
<feature type="compositionally biased region" description="Basic and acidic residues" evidence="1">
    <location>
        <begin position="44"/>
        <end position="61"/>
    </location>
</feature>
<dbReference type="AlphaFoldDB" id="A0AAV1T870"/>
<reference evidence="2" key="1">
    <citation type="submission" date="2024-01" db="EMBL/GenBank/DDBJ databases">
        <authorList>
            <person name="Webb A."/>
        </authorList>
    </citation>
    <scope>NUCLEOTIDE SEQUENCE</scope>
    <source>
        <strain evidence="2">Pm1</strain>
    </source>
</reference>
<feature type="compositionally biased region" description="Low complexity" evidence="1">
    <location>
        <begin position="9"/>
        <end position="27"/>
    </location>
</feature>
<comment type="caution">
    <text evidence="2">The sequence shown here is derived from an EMBL/GenBank/DDBJ whole genome shotgun (WGS) entry which is preliminary data.</text>
</comment>
<evidence type="ECO:0000313" key="2">
    <source>
        <dbReference type="EMBL" id="CAK7902327.1"/>
    </source>
</evidence>
<protein>
    <submittedName>
        <fullName evidence="2">Uncharacterized protein</fullName>
    </submittedName>
</protein>